<dbReference type="GO" id="GO:0016020">
    <property type="term" value="C:membrane"/>
    <property type="evidence" value="ECO:0007669"/>
    <property type="project" value="InterPro"/>
</dbReference>
<dbReference type="Proteomes" id="UP000216195">
    <property type="component" value="Unassembled WGS sequence"/>
</dbReference>
<dbReference type="SUPFAM" id="SSF81442">
    <property type="entry name" value="Cytochrome c oxidase subunit I-like"/>
    <property type="match status" value="1"/>
</dbReference>
<protein>
    <recommendedName>
        <fullName evidence="5">Cytochrome oxidase subunit I profile domain-containing protein</fullName>
    </recommendedName>
</protein>
<evidence type="ECO:0000256" key="3">
    <source>
        <dbReference type="ARBA" id="ARBA00025218"/>
    </source>
</evidence>
<comment type="function">
    <text evidence="3">Cytochrome c oxidase is the component of the respiratory chain that catalyzes the reduction of oxygen to water. Subunits 1-3 form the functional core of the enzyme complex. CO I is the catalytic subunit of the enzyme. Electrons originating in cytochrome c are transferred via the copper A center of subunit 2 and heme A of subunit 1 to the bimetallic center formed by heme A3 and copper B.</text>
</comment>
<keyword evidence="1" id="KW-0679">Respiratory chain</keyword>
<dbReference type="InterPro" id="IPR000883">
    <property type="entry name" value="Cyt_C_Oxase_1"/>
</dbReference>
<dbReference type="GO" id="GO:0004129">
    <property type="term" value="F:cytochrome-c oxidase activity"/>
    <property type="evidence" value="ECO:0007669"/>
    <property type="project" value="InterPro"/>
</dbReference>
<name>A0AAE5KM48_9MICC</name>
<dbReference type="PANTHER" id="PTHR10422:SF18">
    <property type="entry name" value="CYTOCHROME C OXIDASE SUBUNIT 1"/>
    <property type="match status" value="1"/>
</dbReference>
<dbReference type="Gene3D" id="1.20.210.10">
    <property type="entry name" value="Cytochrome c oxidase-like, subunit I domain"/>
    <property type="match status" value="1"/>
</dbReference>
<dbReference type="PRINTS" id="PR01165">
    <property type="entry name" value="CYCOXIDASEI"/>
</dbReference>
<evidence type="ECO:0000256" key="4">
    <source>
        <dbReference type="SAM" id="Phobius"/>
    </source>
</evidence>
<evidence type="ECO:0000256" key="1">
    <source>
        <dbReference type="ARBA" id="ARBA00022660"/>
    </source>
</evidence>
<reference evidence="6 7" key="1">
    <citation type="submission" date="2017-04" db="EMBL/GenBank/DDBJ databases">
        <title>Kefir bacterial isolates.</title>
        <authorList>
            <person name="Kim Y."/>
            <person name="Blasche S."/>
            <person name="Patil K.R."/>
        </authorList>
    </citation>
    <scope>NUCLEOTIDE SEQUENCE [LARGE SCALE GENOMIC DNA]</scope>
    <source>
        <strain evidence="6 7">OG2-1</strain>
    </source>
</reference>
<gene>
    <name evidence="6" type="ORF">B8W87_10665</name>
</gene>
<dbReference type="Pfam" id="PF00115">
    <property type="entry name" value="COX1"/>
    <property type="match status" value="1"/>
</dbReference>
<keyword evidence="4" id="KW-0812">Transmembrane</keyword>
<feature type="transmembrane region" description="Helical" evidence="4">
    <location>
        <begin position="41"/>
        <end position="68"/>
    </location>
</feature>
<organism evidence="6 7">
    <name type="scientific">Rothia dentocariosa</name>
    <dbReference type="NCBI Taxonomy" id="2047"/>
    <lineage>
        <taxon>Bacteria</taxon>
        <taxon>Bacillati</taxon>
        <taxon>Actinomycetota</taxon>
        <taxon>Actinomycetes</taxon>
        <taxon>Micrococcales</taxon>
        <taxon>Micrococcaceae</taxon>
        <taxon>Rothia</taxon>
    </lineage>
</organism>
<dbReference type="EMBL" id="NCWU01000032">
    <property type="protein sequence ID" value="PAK84105.1"/>
    <property type="molecule type" value="Genomic_DNA"/>
</dbReference>
<comment type="caution">
    <text evidence="6">The sequence shown here is derived from an EMBL/GenBank/DDBJ whole genome shotgun (WGS) entry which is preliminary data.</text>
</comment>
<keyword evidence="4" id="KW-0472">Membrane</keyword>
<dbReference type="PANTHER" id="PTHR10422">
    <property type="entry name" value="CYTOCHROME C OXIDASE SUBUNIT 1"/>
    <property type="match status" value="1"/>
</dbReference>
<accession>A0AAE5KM48</accession>
<evidence type="ECO:0000259" key="5">
    <source>
        <dbReference type="PROSITE" id="PS50855"/>
    </source>
</evidence>
<evidence type="ECO:0000313" key="7">
    <source>
        <dbReference type="Proteomes" id="UP000216195"/>
    </source>
</evidence>
<dbReference type="InterPro" id="IPR036927">
    <property type="entry name" value="Cyt_c_oxase-like_su1_sf"/>
</dbReference>
<dbReference type="GO" id="GO:0009060">
    <property type="term" value="P:aerobic respiration"/>
    <property type="evidence" value="ECO:0007669"/>
    <property type="project" value="InterPro"/>
</dbReference>
<dbReference type="GO" id="GO:0020037">
    <property type="term" value="F:heme binding"/>
    <property type="evidence" value="ECO:0007669"/>
    <property type="project" value="InterPro"/>
</dbReference>
<keyword evidence="1" id="KW-0813">Transport</keyword>
<dbReference type="GO" id="GO:0022904">
    <property type="term" value="P:respiratory electron transport chain"/>
    <property type="evidence" value="ECO:0007669"/>
    <property type="project" value="TreeGrafter"/>
</dbReference>
<keyword evidence="2" id="KW-0249">Electron transport</keyword>
<dbReference type="AlphaFoldDB" id="A0AAE5KM48"/>
<evidence type="ECO:0000256" key="2">
    <source>
        <dbReference type="ARBA" id="ARBA00022982"/>
    </source>
</evidence>
<evidence type="ECO:0000313" key="6">
    <source>
        <dbReference type="EMBL" id="PAK84105.1"/>
    </source>
</evidence>
<feature type="domain" description="Cytochrome oxidase subunit I profile" evidence="5">
    <location>
        <begin position="1"/>
        <end position="87"/>
    </location>
</feature>
<dbReference type="PROSITE" id="PS50855">
    <property type="entry name" value="COX1"/>
    <property type="match status" value="1"/>
</dbReference>
<sequence>MYFILALFSGMAGSAMSIIIRIELAAPGSQYLHGNNQLFNVLVVGHAVLMIFFLAMPALIGGFGNYILPLMIGATDMSFPRINSIGF</sequence>
<keyword evidence="4" id="KW-1133">Transmembrane helix</keyword>
<dbReference type="InterPro" id="IPR023616">
    <property type="entry name" value="Cyt_c_oxase-like_su1_dom"/>
</dbReference>
<dbReference type="GO" id="GO:0015990">
    <property type="term" value="P:electron transport coupled proton transport"/>
    <property type="evidence" value="ECO:0007669"/>
    <property type="project" value="TreeGrafter"/>
</dbReference>
<proteinExistence type="predicted"/>